<name>A0A1D1XUY3_9ARAE</name>
<dbReference type="PROSITE" id="PS50158">
    <property type="entry name" value="ZF_CCHC"/>
    <property type="match status" value="1"/>
</dbReference>
<dbReference type="GO" id="GO:0003676">
    <property type="term" value="F:nucleic acid binding"/>
    <property type="evidence" value="ECO:0007669"/>
    <property type="project" value="InterPro"/>
</dbReference>
<keyword evidence="1" id="KW-0479">Metal-binding</keyword>
<evidence type="ECO:0000313" key="4">
    <source>
        <dbReference type="EMBL" id="JAT46188.1"/>
    </source>
</evidence>
<evidence type="ECO:0000259" key="3">
    <source>
        <dbReference type="PROSITE" id="PS50158"/>
    </source>
</evidence>
<dbReference type="Gene3D" id="4.10.60.10">
    <property type="entry name" value="Zinc finger, CCHC-type"/>
    <property type="match status" value="1"/>
</dbReference>
<reference evidence="4" key="1">
    <citation type="submission" date="2015-07" db="EMBL/GenBank/DDBJ databases">
        <title>Transcriptome Assembly of Anthurium amnicola.</title>
        <authorList>
            <person name="Suzuki J."/>
        </authorList>
    </citation>
    <scope>NUCLEOTIDE SEQUENCE</scope>
</reference>
<keyword evidence="1" id="KW-0863">Zinc-finger</keyword>
<feature type="region of interest" description="Disordered" evidence="2">
    <location>
        <begin position="29"/>
        <end position="49"/>
    </location>
</feature>
<evidence type="ECO:0000256" key="2">
    <source>
        <dbReference type="SAM" id="MobiDB-lite"/>
    </source>
</evidence>
<accession>A0A1D1XUY3</accession>
<dbReference type="SUPFAM" id="SSF57756">
    <property type="entry name" value="Retrovirus zinc finger-like domains"/>
    <property type="match status" value="1"/>
</dbReference>
<protein>
    <submittedName>
        <fullName evidence="4">RNA-binding protein lark</fullName>
    </submittedName>
</protein>
<organism evidence="4">
    <name type="scientific">Anthurium amnicola</name>
    <dbReference type="NCBI Taxonomy" id="1678845"/>
    <lineage>
        <taxon>Eukaryota</taxon>
        <taxon>Viridiplantae</taxon>
        <taxon>Streptophyta</taxon>
        <taxon>Embryophyta</taxon>
        <taxon>Tracheophyta</taxon>
        <taxon>Spermatophyta</taxon>
        <taxon>Magnoliopsida</taxon>
        <taxon>Liliopsida</taxon>
        <taxon>Araceae</taxon>
        <taxon>Pothoideae</taxon>
        <taxon>Potheae</taxon>
        <taxon>Anthurium</taxon>
    </lineage>
</organism>
<gene>
    <name evidence="4" type="primary">lark_6</name>
    <name evidence="4" type="ORF">g.108504</name>
</gene>
<sequence>ASAVRAAYLMEDEQELFLEEKRTSRKHRLVQTADFDRKKKPGSPSEIVSPPVLHQMVVPAVSVASLRAKHLVCSRCRRRHGGKCLKTSDKCYHCGKKGHLRRECPKLRIPRATAGGSRRLPETQL</sequence>
<dbReference type="EMBL" id="GDJX01021748">
    <property type="protein sequence ID" value="JAT46188.1"/>
    <property type="molecule type" value="Transcribed_RNA"/>
</dbReference>
<feature type="domain" description="CCHC-type" evidence="3">
    <location>
        <begin position="90"/>
        <end position="106"/>
    </location>
</feature>
<dbReference type="InterPro" id="IPR036875">
    <property type="entry name" value="Znf_CCHC_sf"/>
</dbReference>
<dbReference type="GO" id="GO:0008270">
    <property type="term" value="F:zinc ion binding"/>
    <property type="evidence" value="ECO:0007669"/>
    <property type="project" value="UniProtKB-KW"/>
</dbReference>
<dbReference type="SMART" id="SM00343">
    <property type="entry name" value="ZnF_C2HC"/>
    <property type="match status" value="1"/>
</dbReference>
<dbReference type="Pfam" id="PF00098">
    <property type="entry name" value="zf-CCHC"/>
    <property type="match status" value="1"/>
</dbReference>
<dbReference type="InterPro" id="IPR001878">
    <property type="entry name" value="Znf_CCHC"/>
</dbReference>
<dbReference type="AlphaFoldDB" id="A0A1D1XUY3"/>
<evidence type="ECO:0000256" key="1">
    <source>
        <dbReference type="PROSITE-ProRule" id="PRU00047"/>
    </source>
</evidence>
<feature type="non-terminal residue" evidence="4">
    <location>
        <position position="1"/>
    </location>
</feature>
<keyword evidence="1" id="KW-0862">Zinc</keyword>
<proteinExistence type="predicted"/>